<evidence type="ECO:0000256" key="13">
    <source>
        <dbReference type="SAM" id="Phobius"/>
    </source>
</evidence>
<dbReference type="InterPro" id="IPR017927">
    <property type="entry name" value="FAD-bd_FR_type"/>
</dbReference>
<dbReference type="InterPro" id="IPR039261">
    <property type="entry name" value="FNR_nucleotide-bd"/>
</dbReference>
<dbReference type="InterPro" id="IPR013121">
    <property type="entry name" value="Fe_red_NAD-bd_6"/>
</dbReference>
<dbReference type="PROSITE" id="PS51384">
    <property type="entry name" value="FAD_FR"/>
    <property type="match status" value="1"/>
</dbReference>
<evidence type="ECO:0000256" key="11">
    <source>
        <dbReference type="ARBA" id="ARBA00023136"/>
    </source>
</evidence>
<dbReference type="GO" id="GO:0005886">
    <property type="term" value="C:plasma membrane"/>
    <property type="evidence" value="ECO:0007669"/>
    <property type="project" value="TreeGrafter"/>
</dbReference>
<dbReference type="Pfam" id="PF18132">
    <property type="entry name" value="Tyrosinase_C"/>
    <property type="match status" value="1"/>
</dbReference>
<protein>
    <submittedName>
        <fullName evidence="15">Ferric/cupric reductase transmembrane component 2</fullName>
    </submittedName>
</protein>
<feature type="region of interest" description="Disordered" evidence="12">
    <location>
        <begin position="559"/>
        <end position="582"/>
    </location>
</feature>
<proteinExistence type="inferred from homology"/>
<keyword evidence="16" id="KW-1185">Reference proteome</keyword>
<evidence type="ECO:0000256" key="1">
    <source>
        <dbReference type="ARBA" id="ARBA00001973"/>
    </source>
</evidence>
<dbReference type="RefSeq" id="XP_031885776.2">
    <property type="nucleotide sequence ID" value="XM_032035135.2"/>
</dbReference>
<evidence type="ECO:0000259" key="14">
    <source>
        <dbReference type="PROSITE" id="PS51384"/>
    </source>
</evidence>
<dbReference type="InterPro" id="IPR041640">
    <property type="entry name" value="Tyrosinase_C"/>
</dbReference>
<keyword evidence="11 13" id="KW-0472">Membrane</keyword>
<reference evidence="15 16" key="2">
    <citation type="submission" date="2020-04" db="EMBL/GenBank/DDBJ databases">
        <title>Genome sequencing and assembly of multiple isolates from the Colletotrichum gloeosporioides species complex.</title>
        <authorList>
            <person name="Gan P."/>
            <person name="Shirasu K."/>
        </authorList>
    </citation>
    <scope>NUCLEOTIDE SEQUENCE [LARGE SCALE GENOMIC DNA]</scope>
    <source>
        <strain evidence="15 16">Nara gc5</strain>
    </source>
</reference>
<dbReference type="Pfam" id="PF01794">
    <property type="entry name" value="Ferric_reduct"/>
    <property type="match status" value="1"/>
</dbReference>
<dbReference type="InParanoid" id="A0A7J6JNL5"/>
<evidence type="ECO:0000256" key="8">
    <source>
        <dbReference type="ARBA" id="ARBA00023002"/>
    </source>
</evidence>
<dbReference type="PANTHER" id="PTHR32361:SF3">
    <property type="entry name" value="REDUCTASE, PUTATIVE (AFU_ORTHOLOGUE AFUA_6G13750)-RELATED"/>
    <property type="match status" value="1"/>
</dbReference>
<evidence type="ECO:0000256" key="10">
    <source>
        <dbReference type="ARBA" id="ARBA00023065"/>
    </source>
</evidence>
<feature type="domain" description="FAD-binding FR-type" evidence="14">
    <location>
        <begin position="369"/>
        <end position="476"/>
    </location>
</feature>
<dbReference type="GO" id="GO:0006826">
    <property type="term" value="P:iron ion transport"/>
    <property type="evidence" value="ECO:0007669"/>
    <property type="project" value="TreeGrafter"/>
</dbReference>
<dbReference type="PANTHER" id="PTHR32361">
    <property type="entry name" value="FERRIC/CUPRIC REDUCTASE TRANSMEMBRANE COMPONENT"/>
    <property type="match status" value="1"/>
</dbReference>
<gene>
    <name evidence="15" type="primary">FRE2-0</name>
    <name evidence="15" type="ORF">CGGC5_v002173</name>
</gene>
<feature type="compositionally biased region" description="Low complexity" evidence="12">
    <location>
        <begin position="573"/>
        <end position="582"/>
    </location>
</feature>
<dbReference type="OrthoDB" id="167398at2759"/>
<dbReference type="SFLD" id="SFLDS00052">
    <property type="entry name" value="Ferric_Reductase_Domain"/>
    <property type="match status" value="1"/>
</dbReference>
<dbReference type="GO" id="GO:0015677">
    <property type="term" value="P:copper ion import"/>
    <property type="evidence" value="ECO:0007669"/>
    <property type="project" value="TreeGrafter"/>
</dbReference>
<keyword evidence="9" id="KW-0503">Monooxygenase</keyword>
<evidence type="ECO:0000256" key="7">
    <source>
        <dbReference type="ARBA" id="ARBA00022989"/>
    </source>
</evidence>
<evidence type="ECO:0000256" key="5">
    <source>
        <dbReference type="ARBA" id="ARBA00022692"/>
    </source>
</evidence>
<dbReference type="EMBL" id="ANPB02000001">
    <property type="protein sequence ID" value="KAF4491970.1"/>
    <property type="molecule type" value="Genomic_DNA"/>
</dbReference>
<comment type="similarity">
    <text evidence="3">Belongs to the ferric reductase (FRE) family.</text>
</comment>
<feature type="transmembrane region" description="Helical" evidence="13">
    <location>
        <begin position="155"/>
        <end position="177"/>
    </location>
</feature>
<dbReference type="InterPro" id="IPR051410">
    <property type="entry name" value="Ferric/Cupric_Reductase"/>
</dbReference>
<dbReference type="CDD" id="cd06186">
    <property type="entry name" value="NOX_Duox_like_FAD_NADP"/>
    <property type="match status" value="1"/>
</dbReference>
<dbReference type="Proteomes" id="UP000011096">
    <property type="component" value="Unassembled WGS sequence"/>
</dbReference>
<sequence length="744" mass="83177">MDEETSAADSLLHGVFRRQGYQSQNISNGGIVDYWGYAGRVVPCTNDAGTCEYFESVYGGHERGMLYTGIIWATLGGILFVWAIGRHIWAPPSGAEAVVMSTITKSASGEERKKPKMESPGAGGLRRLRAAATATCRYYTLPESMRFVFGRTTRLQVLILAMLTIYLAIFSFIGIWYKDWMTPVKGYDNLYQRRSWLGAWSDRVGTLAYTLTPFSILLASRESILSLLTGVPYQSFNFLHRWLGWIIAIQALAHTIGWTIIESVFYQPQPRVANKWIKQLYMIWGCVASIILFLLVILATPWGVRLTGYEFFRKSHYVLAMIYIGACWGHWQPLKVFMVPGLAIWLVDRGARLMRSFLIHYQYLPDGTMGFQTAPAKMTLMPDAQYGDIVRLDFSHPHDVWKPGQHFYICFAKASVWQSHPFTPLNLPIERNGAVEHAYIFRAKKGETRKVAQMAAAGTTTTPVILQGPYGEDHTLHLTLDANVLCIAGGTGITYVLPTLHWLVRQPANPNRRIALVWAVRLRQDLEWVRAELDALANAKSHGISITIHITREEGESLTSEVSEKNVIDRAQSSSSRSSSSRANGLAKALEIRASGSHPRMADVVAAFLSENIQGRTAVFASGPEAMISDLRGVVAAANSGEQVWKGNEMADSKIGVTCKDCETQKRGDQLSKAQVPVTLQLLQRAVDQDAKWRGIQHLAEDHVVEYLKDNLHWRTVSVPGDVIPTENLSKLKVFFLKGYADHH</sequence>
<dbReference type="InterPro" id="IPR013112">
    <property type="entry name" value="FAD-bd_8"/>
</dbReference>
<keyword evidence="6" id="KW-0249">Electron transport</keyword>
<dbReference type="GO" id="GO:0006879">
    <property type="term" value="P:intracellular iron ion homeostasis"/>
    <property type="evidence" value="ECO:0007669"/>
    <property type="project" value="TreeGrafter"/>
</dbReference>
<reference evidence="15 16" key="1">
    <citation type="submission" date="2012-08" db="EMBL/GenBank/DDBJ databases">
        <authorList>
            <person name="Gan P.H.P."/>
            <person name="Ikeda K."/>
            <person name="Irieda H."/>
            <person name="Narusaka M."/>
            <person name="O'Connell R.J."/>
            <person name="Narusaka Y."/>
            <person name="Takano Y."/>
            <person name="Kubo Y."/>
            <person name="Shirasu K."/>
        </authorList>
    </citation>
    <scope>NUCLEOTIDE SEQUENCE [LARGE SCALE GENOMIC DNA]</scope>
    <source>
        <strain evidence="15 16">Nara gc5</strain>
    </source>
</reference>
<accession>A0A7J6JNL5</accession>
<evidence type="ECO:0000256" key="9">
    <source>
        <dbReference type="ARBA" id="ARBA00023033"/>
    </source>
</evidence>
<keyword evidence="10" id="KW-0406">Ion transport</keyword>
<evidence type="ECO:0000256" key="3">
    <source>
        <dbReference type="ARBA" id="ARBA00006278"/>
    </source>
</evidence>
<evidence type="ECO:0000256" key="6">
    <source>
        <dbReference type="ARBA" id="ARBA00022982"/>
    </source>
</evidence>
<evidence type="ECO:0000256" key="12">
    <source>
        <dbReference type="SAM" id="MobiDB-lite"/>
    </source>
</evidence>
<evidence type="ECO:0000313" key="16">
    <source>
        <dbReference type="Proteomes" id="UP000011096"/>
    </source>
</evidence>
<dbReference type="GeneID" id="43619146"/>
<dbReference type="Pfam" id="PF08022">
    <property type="entry name" value="FAD_binding_8"/>
    <property type="match status" value="1"/>
</dbReference>
<dbReference type="Gene3D" id="2.60.310.20">
    <property type="match status" value="1"/>
</dbReference>
<evidence type="ECO:0000256" key="4">
    <source>
        <dbReference type="ARBA" id="ARBA00022448"/>
    </source>
</evidence>
<feature type="transmembrane region" description="Helical" evidence="13">
    <location>
        <begin position="242"/>
        <end position="261"/>
    </location>
</feature>
<comment type="caution">
    <text evidence="15">The sequence shown here is derived from an EMBL/GenBank/DDBJ whole genome shotgun (WGS) entry which is preliminary data.</text>
</comment>
<dbReference type="Pfam" id="PF08030">
    <property type="entry name" value="NAD_binding_6"/>
    <property type="match status" value="1"/>
</dbReference>
<keyword evidence="8" id="KW-0560">Oxidoreductase</keyword>
<keyword evidence="5 13" id="KW-0812">Transmembrane</keyword>
<dbReference type="AlphaFoldDB" id="A0A7J6JNL5"/>
<comment type="subcellular location">
    <subcellularLocation>
        <location evidence="2">Membrane</location>
        <topology evidence="2">Multi-pass membrane protein</topology>
    </subcellularLocation>
</comment>
<dbReference type="InterPro" id="IPR013130">
    <property type="entry name" value="Fe3_Rdtase_TM_dom"/>
</dbReference>
<dbReference type="GO" id="GO:0000293">
    <property type="term" value="F:ferric-chelate reductase activity"/>
    <property type="evidence" value="ECO:0007669"/>
    <property type="project" value="UniProtKB-ARBA"/>
</dbReference>
<keyword evidence="7 13" id="KW-1133">Transmembrane helix</keyword>
<dbReference type="Gene3D" id="3.40.50.80">
    <property type="entry name" value="Nucleotide-binding domain of ferredoxin-NADP reductase (FNR) module"/>
    <property type="match status" value="1"/>
</dbReference>
<feature type="transmembrane region" description="Helical" evidence="13">
    <location>
        <begin position="281"/>
        <end position="302"/>
    </location>
</feature>
<feature type="transmembrane region" description="Helical" evidence="13">
    <location>
        <begin position="64"/>
        <end position="84"/>
    </location>
</feature>
<name>A0A7J6JNL5_COLFN</name>
<evidence type="ECO:0000313" key="15">
    <source>
        <dbReference type="EMBL" id="KAF4491970.1"/>
    </source>
</evidence>
<dbReference type="SUPFAM" id="SSF52343">
    <property type="entry name" value="Ferredoxin reductase-like, C-terminal NADP-linked domain"/>
    <property type="match status" value="1"/>
</dbReference>
<dbReference type="GO" id="GO:0004497">
    <property type="term" value="F:monooxygenase activity"/>
    <property type="evidence" value="ECO:0007669"/>
    <property type="project" value="UniProtKB-KW"/>
</dbReference>
<organism evidence="15 16">
    <name type="scientific">Colletotrichum fructicola (strain Nara gc5)</name>
    <name type="common">Anthracnose fungus</name>
    <name type="synonym">Colletotrichum gloeosporioides (strain Nara gc5)</name>
    <dbReference type="NCBI Taxonomy" id="1213859"/>
    <lineage>
        <taxon>Eukaryota</taxon>
        <taxon>Fungi</taxon>
        <taxon>Dikarya</taxon>
        <taxon>Ascomycota</taxon>
        <taxon>Pezizomycotina</taxon>
        <taxon>Sordariomycetes</taxon>
        <taxon>Hypocreomycetidae</taxon>
        <taxon>Glomerellales</taxon>
        <taxon>Glomerellaceae</taxon>
        <taxon>Colletotrichum</taxon>
        <taxon>Colletotrichum gloeosporioides species complex</taxon>
    </lineage>
</organism>
<dbReference type="SFLD" id="SFLDG01168">
    <property type="entry name" value="Ferric_reductase_subgroup_(FRE"/>
    <property type="match status" value="1"/>
</dbReference>
<keyword evidence="4" id="KW-0813">Transport</keyword>
<comment type="cofactor">
    <cofactor evidence="1">
        <name>Cu(2+)</name>
        <dbReference type="ChEBI" id="CHEBI:29036"/>
    </cofactor>
</comment>
<evidence type="ECO:0000256" key="2">
    <source>
        <dbReference type="ARBA" id="ARBA00004141"/>
    </source>
</evidence>